<feature type="transmembrane region" description="Helical" evidence="8">
    <location>
        <begin position="232"/>
        <end position="249"/>
    </location>
</feature>
<keyword evidence="8" id="KW-0472">Membrane</keyword>
<feature type="transmembrane region" description="Helical" evidence="8">
    <location>
        <begin position="376"/>
        <end position="395"/>
    </location>
</feature>
<feature type="compositionally biased region" description="Polar residues" evidence="7">
    <location>
        <begin position="1"/>
        <end position="29"/>
    </location>
</feature>
<protein>
    <submittedName>
        <fullName evidence="11">Cytochrome c oxidase accessory protein CcoG</fullName>
    </submittedName>
</protein>
<reference evidence="11" key="2">
    <citation type="journal article" date="1996" name="Arch. Microbiol.">
        <title>The Bradyrhizobium japonicum fixGHIS genes are required for the formation of the high-affinity cbb3-type cytochrome oxidase.</title>
        <authorList>
            <person name="Preisig O."/>
            <person name="Zufferey R."/>
            <person name="Hennecke H."/>
        </authorList>
    </citation>
    <scope>NUCLEOTIDE SEQUENCE</scope>
</reference>
<accession>A0A8B6XBT9</accession>
<dbReference type="SUPFAM" id="SSF54862">
    <property type="entry name" value="4Fe-4S ferredoxins"/>
    <property type="match status" value="1"/>
</dbReference>
<evidence type="ECO:0000313" key="10">
    <source>
        <dbReference type="Proteomes" id="UP000675920"/>
    </source>
</evidence>
<evidence type="ECO:0000256" key="7">
    <source>
        <dbReference type="SAM" id="MobiDB-lite"/>
    </source>
</evidence>
<feature type="transmembrane region" description="Helical" evidence="8">
    <location>
        <begin position="74"/>
        <end position="94"/>
    </location>
</feature>
<evidence type="ECO:0000256" key="8">
    <source>
        <dbReference type="SAM" id="Phobius"/>
    </source>
</evidence>
<evidence type="ECO:0000256" key="1">
    <source>
        <dbReference type="ARBA" id="ARBA00022448"/>
    </source>
</evidence>
<evidence type="ECO:0000256" key="2">
    <source>
        <dbReference type="ARBA" id="ARBA00022485"/>
    </source>
</evidence>
<evidence type="ECO:0000256" key="3">
    <source>
        <dbReference type="ARBA" id="ARBA00022723"/>
    </source>
</evidence>
<dbReference type="InterPro" id="IPR014116">
    <property type="entry name" value="Cyt_c_oxidase_cbb3_FixG"/>
</dbReference>
<keyword evidence="8" id="KW-0812">Transmembrane</keyword>
<dbReference type="OrthoDB" id="9811700at2"/>
<feature type="transmembrane region" description="Helical" evidence="8">
    <location>
        <begin position="121"/>
        <end position="142"/>
    </location>
</feature>
<dbReference type="Pfam" id="PF13746">
    <property type="entry name" value="Fer4_18"/>
    <property type="match status" value="1"/>
</dbReference>
<evidence type="ECO:0000259" key="9">
    <source>
        <dbReference type="PROSITE" id="PS51379"/>
    </source>
</evidence>
<feature type="transmembrane region" description="Helical" evidence="8">
    <location>
        <begin position="194"/>
        <end position="212"/>
    </location>
</feature>
<dbReference type="Pfam" id="PF11614">
    <property type="entry name" value="FixG_C"/>
    <property type="match status" value="1"/>
</dbReference>
<keyword evidence="5" id="KW-0408">Iron</keyword>
<organism evidence="10 11">
    <name type="scientific">Derxia gummosa DSM 723</name>
    <dbReference type="NCBI Taxonomy" id="1121388"/>
    <lineage>
        <taxon>Bacteria</taxon>
        <taxon>Pseudomonadati</taxon>
        <taxon>Pseudomonadota</taxon>
        <taxon>Betaproteobacteria</taxon>
        <taxon>Burkholderiales</taxon>
        <taxon>Alcaligenaceae</taxon>
        <taxon>Derxia</taxon>
    </lineage>
</organism>
<keyword evidence="6" id="KW-0411">Iron-sulfur</keyword>
<keyword evidence="10" id="KW-1185">Reference proteome</keyword>
<dbReference type="InterPro" id="IPR013783">
    <property type="entry name" value="Ig-like_fold"/>
</dbReference>
<keyword evidence="2" id="KW-0004">4Fe-4S</keyword>
<gene>
    <name evidence="11" type="primary">ccoG</name>
</gene>
<evidence type="ECO:0000256" key="5">
    <source>
        <dbReference type="ARBA" id="ARBA00023004"/>
    </source>
</evidence>
<dbReference type="GO" id="GO:0005886">
    <property type="term" value="C:plasma membrane"/>
    <property type="evidence" value="ECO:0007669"/>
    <property type="project" value="TreeGrafter"/>
</dbReference>
<keyword evidence="3" id="KW-0479">Metal-binding</keyword>
<dbReference type="InterPro" id="IPR017896">
    <property type="entry name" value="4Fe4S_Fe-S-bd"/>
</dbReference>
<reference evidence="11" key="1">
    <citation type="journal article" date="1992" name="J. Bacteriol.">
        <title>Rhodobacter sphaeroides rdxA, a homolog of Rhizobium meliloti fixG, encodes a membrane protein which may bind cytoplasmic [4Fe-4S] clusters.</title>
        <authorList>
            <person name="Neidle E.L."/>
            <person name="Kaplan S."/>
        </authorList>
    </citation>
    <scope>NUCLEOTIDE SEQUENCE</scope>
</reference>
<dbReference type="Gene3D" id="2.60.40.10">
    <property type="entry name" value="Immunoglobulins"/>
    <property type="match status" value="1"/>
</dbReference>
<name>A0A8B6XBT9_9BURK</name>
<keyword evidence="4" id="KW-0249">Electron transport</keyword>
<feature type="region of interest" description="Disordered" evidence="7">
    <location>
        <begin position="1"/>
        <end position="48"/>
    </location>
</feature>
<dbReference type="Gene3D" id="1.10.1060.10">
    <property type="entry name" value="Alpha-helical ferredoxin"/>
    <property type="match status" value="1"/>
</dbReference>
<dbReference type="GO" id="GO:0046872">
    <property type="term" value="F:metal ion binding"/>
    <property type="evidence" value="ECO:0007669"/>
    <property type="project" value="UniProtKB-KW"/>
</dbReference>
<dbReference type="PANTHER" id="PTHR30176:SF3">
    <property type="entry name" value="FERREDOXIN-TYPE PROTEIN NAPH"/>
    <property type="match status" value="1"/>
</dbReference>
<sequence>MGSESKQQGVSSSDAAVNSSKEAASQPQAASFALKGTSEKSAAGTDVKDDGRSLYQKRIKIYPRAIKNGWFDRWRWALVWFTQIIFYGTAWLQWNDRQAVLFHLTERKFYIFGFVLWPQDFIYLTGLLIISAYALFLFTAIAGRLFCGYACPQTVYTEIFTWVERLIEGDRHKRMRLDESPWDGRKIGLRLAKFSIWAVIGLWTGFTFVGYFTPIRELLSEVVHLDVSGWSLFWMLFYAGFTILQAGFMREQVCKYMCPYARFQSSMFDRDTLVVTYDAARGDPRGSRPRKLDHRSQGFGDCVDCGVCVQVCPTGIDIRNGLQYECIGCGACIDGCDDIMEKMNYPRGLIRYTTENALEGKYPDKHVVKHILRPRTLIYTVVLFVIVGAWIGTLINRNPLKVDVIRDRGVLAREIEGGEIANVYQLKIMNTDEAPHRYRVMVNGIPGIHVQGAQLIEVEAITTRAVAIEVAAPMGSGERGSNKVEFVVESLESPVQSTSEKSVFYLP</sequence>
<dbReference type="AlphaFoldDB" id="A0A8B6XBT9"/>
<keyword evidence="8" id="KW-1133">Transmembrane helix</keyword>
<dbReference type="PROSITE" id="PS51379">
    <property type="entry name" value="4FE4S_FER_2"/>
    <property type="match status" value="1"/>
</dbReference>
<dbReference type="NCBIfam" id="TIGR02745">
    <property type="entry name" value="ccoG_rdxA_fixG"/>
    <property type="match status" value="1"/>
</dbReference>
<evidence type="ECO:0000313" key="11">
    <source>
        <dbReference type="RefSeq" id="WP_084545226.1"/>
    </source>
</evidence>
<evidence type="ECO:0000256" key="4">
    <source>
        <dbReference type="ARBA" id="ARBA00022982"/>
    </source>
</evidence>
<dbReference type="Proteomes" id="UP000675920">
    <property type="component" value="Unplaced"/>
</dbReference>
<proteinExistence type="predicted"/>
<feature type="domain" description="4Fe-4S ferredoxin-type" evidence="9">
    <location>
        <begin position="293"/>
        <end position="321"/>
    </location>
</feature>
<dbReference type="InterPro" id="IPR032879">
    <property type="entry name" value="FixG_C"/>
</dbReference>
<dbReference type="InterPro" id="IPR051684">
    <property type="entry name" value="Electron_Trans/Redox"/>
</dbReference>
<dbReference type="InterPro" id="IPR009051">
    <property type="entry name" value="Helical_ferredxn"/>
</dbReference>
<dbReference type="Pfam" id="PF12801">
    <property type="entry name" value="Fer4_5"/>
    <property type="match status" value="1"/>
</dbReference>
<dbReference type="RefSeq" id="WP_084545226.1">
    <property type="nucleotide sequence ID" value="NZ_AXWS01000018.1"/>
</dbReference>
<reference evidence="11" key="3">
    <citation type="submission" date="2025-08" db="UniProtKB">
        <authorList>
            <consortium name="RefSeq"/>
        </authorList>
    </citation>
    <scope>IDENTIFICATION</scope>
</reference>
<evidence type="ECO:0000256" key="6">
    <source>
        <dbReference type="ARBA" id="ARBA00023014"/>
    </source>
</evidence>
<dbReference type="PROSITE" id="PS00198">
    <property type="entry name" value="4FE4S_FER_1"/>
    <property type="match status" value="1"/>
</dbReference>
<dbReference type="InterPro" id="IPR017900">
    <property type="entry name" value="4Fe4S_Fe_S_CS"/>
</dbReference>
<keyword evidence="1" id="KW-0813">Transport</keyword>
<dbReference type="GO" id="GO:0051539">
    <property type="term" value="F:4 iron, 4 sulfur cluster binding"/>
    <property type="evidence" value="ECO:0007669"/>
    <property type="project" value="UniProtKB-KW"/>
</dbReference>
<dbReference type="PANTHER" id="PTHR30176">
    <property type="entry name" value="FERREDOXIN-TYPE PROTEIN NAPH"/>
    <property type="match status" value="1"/>
</dbReference>